<comment type="caution">
    <text evidence="3">Lacks conserved residue(s) required for the propagation of feature annotation.</text>
</comment>
<feature type="signal peptide" evidence="4">
    <location>
        <begin position="1"/>
        <end position="24"/>
    </location>
</feature>
<feature type="chain" id="PRO_5028410090" evidence="4">
    <location>
        <begin position="25"/>
        <end position="461"/>
    </location>
</feature>
<dbReference type="GO" id="GO:0005615">
    <property type="term" value="C:extracellular space"/>
    <property type="evidence" value="ECO:0007669"/>
    <property type="project" value="TreeGrafter"/>
</dbReference>
<evidence type="ECO:0000256" key="4">
    <source>
        <dbReference type="SAM" id="SignalP"/>
    </source>
</evidence>
<feature type="domain" description="Olfactomedin-like" evidence="5">
    <location>
        <begin position="187"/>
        <end position="461"/>
    </location>
</feature>
<dbReference type="PANTHER" id="PTHR23192">
    <property type="entry name" value="OLFACTOMEDIN-RELATED"/>
    <property type="match status" value="1"/>
</dbReference>
<dbReference type="InterPro" id="IPR050605">
    <property type="entry name" value="Olfactomedin-like_domain"/>
</dbReference>
<proteinExistence type="predicted"/>
<dbReference type="GeneID" id="105891533"/>
<evidence type="ECO:0000256" key="3">
    <source>
        <dbReference type="PROSITE-ProRule" id="PRU00446"/>
    </source>
</evidence>
<dbReference type="InterPro" id="IPR003112">
    <property type="entry name" value="Olfac-like_dom"/>
</dbReference>
<dbReference type="Pfam" id="PF02191">
    <property type="entry name" value="OLF"/>
    <property type="match status" value="1"/>
</dbReference>
<dbReference type="RefSeq" id="XP_012673159.1">
    <property type="nucleotide sequence ID" value="XM_012817705.3"/>
</dbReference>
<dbReference type="KEGG" id="char:105891533"/>
<keyword evidence="4" id="KW-0732">Signal</keyword>
<dbReference type="GO" id="GO:0007165">
    <property type="term" value="P:signal transduction"/>
    <property type="evidence" value="ECO:0007669"/>
    <property type="project" value="TreeGrafter"/>
</dbReference>
<dbReference type="Proteomes" id="UP000515152">
    <property type="component" value="Chromosome 1"/>
</dbReference>
<sequence length="461" mass="51802">MSLLVSTWRTVGVFFILLMQSVSATDCTCELTSAEKPFPKGELLSIETAAVECNQKFQSAKRTEEAALRLGLHQRLLQLQGDVSALEREDDGGLYGAVSLRIIELELAEILQLLDKLNRTHLMHRNLSTDVNATMHEVRAELKQLEKYDHMQIAQKLEENKRLQRNLAQCQEELQATPPPPTPTPGNCPQGHLVNVEGPRTYTITQYGTSYTYGAWGRDPRPAPGKESWYWLTPLTSSNAFANYVRQYTSLSALIAGVAPKDFSIASGNPTTNTIQGPNMVMYGDALYYGCYNNPSVCRFNLTSRAVTTAPLPPNSGINNKVPFCHLEACYVYTDLDLLTDESAVWVVSTSAENYGNVIISEVEPGDTPRLRPPMKTSLHKRTATNTFMVCGVLYATRYVDKETEEIFYSFDTQSGLERYNLSIRFRKMQTNIQSLNYSPLDHKLYVFSDAYAITYDVIFE</sequence>
<name>A0A6P3VJ12_CLUHA</name>
<organism evidence="6 7">
    <name type="scientific">Clupea harengus</name>
    <name type="common">Atlantic herring</name>
    <dbReference type="NCBI Taxonomy" id="7950"/>
    <lineage>
        <taxon>Eukaryota</taxon>
        <taxon>Metazoa</taxon>
        <taxon>Chordata</taxon>
        <taxon>Craniata</taxon>
        <taxon>Vertebrata</taxon>
        <taxon>Euteleostomi</taxon>
        <taxon>Actinopterygii</taxon>
        <taxon>Neopterygii</taxon>
        <taxon>Teleostei</taxon>
        <taxon>Clupei</taxon>
        <taxon>Clupeiformes</taxon>
        <taxon>Clupeoidei</taxon>
        <taxon>Clupeidae</taxon>
        <taxon>Clupea</taxon>
    </lineage>
</organism>
<keyword evidence="6" id="KW-1185">Reference proteome</keyword>
<evidence type="ECO:0000256" key="1">
    <source>
        <dbReference type="ARBA" id="ARBA00004613"/>
    </source>
</evidence>
<dbReference type="PANTHER" id="PTHR23192:SF68">
    <property type="entry name" value="OLFACTOMEDIN-4-LIKE"/>
    <property type="match status" value="1"/>
</dbReference>
<accession>A0A6P3VJ12</accession>
<dbReference type="SMART" id="SM00284">
    <property type="entry name" value="OLF"/>
    <property type="match status" value="1"/>
</dbReference>
<dbReference type="AlphaFoldDB" id="A0A6P3VJ12"/>
<protein>
    <submittedName>
        <fullName evidence="7">Olfactomedin-4-like</fullName>
    </submittedName>
</protein>
<evidence type="ECO:0000259" key="5">
    <source>
        <dbReference type="PROSITE" id="PS51132"/>
    </source>
</evidence>
<evidence type="ECO:0000313" key="7">
    <source>
        <dbReference type="RefSeq" id="XP_012673159.1"/>
    </source>
</evidence>
<evidence type="ECO:0000256" key="2">
    <source>
        <dbReference type="ARBA" id="ARBA00022525"/>
    </source>
</evidence>
<reference evidence="7" key="1">
    <citation type="submission" date="2025-08" db="UniProtKB">
        <authorList>
            <consortium name="RefSeq"/>
        </authorList>
    </citation>
    <scope>IDENTIFICATION</scope>
</reference>
<evidence type="ECO:0000313" key="6">
    <source>
        <dbReference type="Proteomes" id="UP000515152"/>
    </source>
</evidence>
<gene>
    <name evidence="7" type="primary">LOC105891533</name>
</gene>
<dbReference type="OrthoDB" id="8626508at2759"/>
<keyword evidence="2" id="KW-0964">Secreted</keyword>
<comment type="subcellular location">
    <subcellularLocation>
        <location evidence="1">Secreted</location>
    </subcellularLocation>
</comment>
<dbReference type="PROSITE" id="PS51132">
    <property type="entry name" value="OLF"/>
    <property type="match status" value="1"/>
</dbReference>